<feature type="non-terminal residue" evidence="1">
    <location>
        <position position="1"/>
    </location>
</feature>
<dbReference type="OrthoDB" id="2801221at2759"/>
<dbReference type="SUPFAM" id="SSF53098">
    <property type="entry name" value="Ribonuclease H-like"/>
    <property type="match status" value="1"/>
</dbReference>
<protein>
    <recommendedName>
        <fullName evidence="3">DUF659 domain-containing protein</fullName>
    </recommendedName>
</protein>
<name>S8F8A9_FOMSC</name>
<sequence length="251" mass="27830">LMSVCFQIIEEIGAHLFSAVSSDSTGNTRLARRLLCVKFPALMDIPDPVHHTNLPVKNICALSFFETIISDLRRTLTFFSHSDHTVNVLLEKRLGMGVGRGLESIGTTRFATITISAVSMRRCLPALREACTSNRIVVEVSHRETNHLFIWNSPASLAFEVQLNQLIDVTLPFAKAIICLESLQSTLADVFIYWCAIGASLKKVLADKASNIPGNVKGEIRAIFNRRWREMFEDGPTDAHLSAVYLDPGTS</sequence>
<reference evidence="1 2" key="1">
    <citation type="journal article" date="2012" name="Science">
        <title>The Paleozoic origin of enzymatic lignin decomposition reconstructed from 31 fungal genomes.</title>
        <authorList>
            <person name="Floudas D."/>
            <person name="Binder M."/>
            <person name="Riley R."/>
            <person name="Barry K."/>
            <person name="Blanchette R.A."/>
            <person name="Henrissat B."/>
            <person name="Martinez A.T."/>
            <person name="Otillar R."/>
            <person name="Spatafora J.W."/>
            <person name="Yadav J.S."/>
            <person name="Aerts A."/>
            <person name="Benoit I."/>
            <person name="Boyd A."/>
            <person name="Carlson A."/>
            <person name="Copeland A."/>
            <person name="Coutinho P.M."/>
            <person name="de Vries R.P."/>
            <person name="Ferreira P."/>
            <person name="Findley K."/>
            <person name="Foster B."/>
            <person name="Gaskell J."/>
            <person name="Glotzer D."/>
            <person name="Gorecki P."/>
            <person name="Heitman J."/>
            <person name="Hesse C."/>
            <person name="Hori C."/>
            <person name="Igarashi K."/>
            <person name="Jurgens J.A."/>
            <person name="Kallen N."/>
            <person name="Kersten P."/>
            <person name="Kohler A."/>
            <person name="Kuees U."/>
            <person name="Kumar T.K.A."/>
            <person name="Kuo A."/>
            <person name="LaButti K."/>
            <person name="Larrondo L.F."/>
            <person name="Lindquist E."/>
            <person name="Ling A."/>
            <person name="Lombard V."/>
            <person name="Lucas S."/>
            <person name="Lundell T."/>
            <person name="Martin R."/>
            <person name="McLaughlin D.J."/>
            <person name="Morgenstern I."/>
            <person name="Morin E."/>
            <person name="Murat C."/>
            <person name="Nagy L.G."/>
            <person name="Nolan M."/>
            <person name="Ohm R.A."/>
            <person name="Patyshakuliyeva A."/>
            <person name="Rokas A."/>
            <person name="Ruiz-Duenas F.J."/>
            <person name="Sabat G."/>
            <person name="Salamov A."/>
            <person name="Samejima M."/>
            <person name="Schmutz J."/>
            <person name="Slot J.C."/>
            <person name="St John F."/>
            <person name="Stenlid J."/>
            <person name="Sun H."/>
            <person name="Sun S."/>
            <person name="Syed K."/>
            <person name="Tsang A."/>
            <person name="Wiebenga A."/>
            <person name="Young D."/>
            <person name="Pisabarro A."/>
            <person name="Eastwood D.C."/>
            <person name="Martin F."/>
            <person name="Cullen D."/>
            <person name="Grigoriev I.V."/>
            <person name="Hibbett D.S."/>
        </authorList>
    </citation>
    <scope>NUCLEOTIDE SEQUENCE</scope>
    <source>
        <strain evidence="2">FP-58527</strain>
    </source>
</reference>
<evidence type="ECO:0000313" key="1">
    <source>
        <dbReference type="EMBL" id="EPS95009.1"/>
    </source>
</evidence>
<dbReference type="InterPro" id="IPR012337">
    <property type="entry name" value="RNaseH-like_sf"/>
</dbReference>
<evidence type="ECO:0008006" key="3">
    <source>
        <dbReference type="Google" id="ProtNLM"/>
    </source>
</evidence>
<dbReference type="HOGENOM" id="CLU_091935_0_0_1"/>
<dbReference type="EMBL" id="KE504217">
    <property type="protein sequence ID" value="EPS95009.1"/>
    <property type="molecule type" value="Genomic_DNA"/>
</dbReference>
<gene>
    <name evidence="1" type="ORF">FOMPIDRAFT_1133233</name>
</gene>
<evidence type="ECO:0000313" key="2">
    <source>
        <dbReference type="Proteomes" id="UP000015241"/>
    </source>
</evidence>
<accession>S8F8A9</accession>
<dbReference type="eggNOG" id="ENOG502RS5Z">
    <property type="taxonomic scope" value="Eukaryota"/>
</dbReference>
<organism evidence="1 2">
    <name type="scientific">Fomitopsis schrenkii</name>
    <name type="common">Brown rot fungus</name>
    <dbReference type="NCBI Taxonomy" id="2126942"/>
    <lineage>
        <taxon>Eukaryota</taxon>
        <taxon>Fungi</taxon>
        <taxon>Dikarya</taxon>
        <taxon>Basidiomycota</taxon>
        <taxon>Agaricomycotina</taxon>
        <taxon>Agaricomycetes</taxon>
        <taxon>Polyporales</taxon>
        <taxon>Fomitopsis</taxon>
    </lineage>
</organism>
<dbReference type="Proteomes" id="UP000015241">
    <property type="component" value="Unassembled WGS sequence"/>
</dbReference>
<dbReference type="AlphaFoldDB" id="S8F8A9"/>
<dbReference type="InParanoid" id="S8F8A9"/>
<keyword evidence="2" id="KW-1185">Reference proteome</keyword>
<proteinExistence type="predicted"/>
<dbReference type="STRING" id="743788.S8F8A9"/>